<dbReference type="Proteomes" id="UP000681343">
    <property type="component" value="Plasmid pMM35_01"/>
</dbReference>
<dbReference type="KEGG" id="vfa:MM35RIKEN_21550"/>
<organism evidence="2 3">
    <name type="scientific">Vescimonas fastidiosa</name>
    <dbReference type="NCBI Taxonomy" id="2714353"/>
    <lineage>
        <taxon>Bacteria</taxon>
        <taxon>Bacillati</taxon>
        <taxon>Bacillota</taxon>
        <taxon>Clostridia</taxon>
        <taxon>Eubacteriales</taxon>
        <taxon>Oscillospiraceae</taxon>
        <taxon>Vescimonas</taxon>
    </lineage>
</organism>
<name>A0A810Q5K1_9FIRM</name>
<dbReference type="AlphaFoldDB" id="A0A810Q5K1"/>
<accession>A0A810Q5K1</accession>
<evidence type="ECO:0000313" key="2">
    <source>
        <dbReference type="EMBL" id="BCK79963.1"/>
    </source>
</evidence>
<keyword evidence="2" id="KW-0614">Plasmid</keyword>
<keyword evidence="3" id="KW-1185">Reference proteome</keyword>
<protein>
    <recommendedName>
        <fullName evidence="4">Zinc ribbon domain-containing protein</fullName>
    </recommendedName>
</protein>
<geneLocation type="plasmid" evidence="2 3">
    <name>pMM35_01</name>
</geneLocation>
<evidence type="ECO:0008006" key="4">
    <source>
        <dbReference type="Google" id="ProtNLM"/>
    </source>
</evidence>
<dbReference type="RefSeq" id="WP_212821760.1">
    <property type="nucleotide sequence ID" value="NZ_AP023416.1"/>
</dbReference>
<sequence>MAFFDELTKKAQTYAGVAVDKAKDLAGAASEKAKEVADSAKINMAILSEQRELDKNYKAIGEWFVAEYGEDIPDAVKDVVEAVNASKAKIAELEASKPQKDEEEEPAERTCPVCGTTADSKFCPECGAPMGEAKDTQE</sequence>
<gene>
    <name evidence="2" type="ORF">MM35RIKEN_21550</name>
</gene>
<evidence type="ECO:0000313" key="3">
    <source>
        <dbReference type="Proteomes" id="UP000681343"/>
    </source>
</evidence>
<feature type="region of interest" description="Disordered" evidence="1">
    <location>
        <begin position="94"/>
        <end position="138"/>
    </location>
</feature>
<evidence type="ECO:0000256" key="1">
    <source>
        <dbReference type="SAM" id="MobiDB-lite"/>
    </source>
</evidence>
<reference evidence="2" key="1">
    <citation type="submission" date="2020-09" db="EMBL/GenBank/DDBJ databases">
        <title>New species isolated from human feces.</title>
        <authorList>
            <person name="Kitahara M."/>
            <person name="Shigeno Y."/>
            <person name="Shime M."/>
            <person name="Matsumoto Y."/>
            <person name="Nakamura S."/>
            <person name="Motooka D."/>
            <person name="Fukuoka S."/>
            <person name="Nishikawa H."/>
            <person name="Benno Y."/>
        </authorList>
    </citation>
    <scope>NUCLEOTIDE SEQUENCE</scope>
    <source>
        <strain evidence="2">MM35</strain>
        <plasmid evidence="2">pMM35_01</plasmid>
    </source>
</reference>
<dbReference type="EMBL" id="AP023416">
    <property type="protein sequence ID" value="BCK79963.1"/>
    <property type="molecule type" value="Genomic_DNA"/>
</dbReference>
<proteinExistence type="predicted"/>